<evidence type="ECO:0000259" key="1">
    <source>
        <dbReference type="Pfam" id="PF03404"/>
    </source>
</evidence>
<dbReference type="GO" id="GO:0006790">
    <property type="term" value="P:sulfur compound metabolic process"/>
    <property type="evidence" value="ECO:0007669"/>
    <property type="project" value="TreeGrafter"/>
</dbReference>
<dbReference type="GO" id="GO:0020037">
    <property type="term" value="F:heme binding"/>
    <property type="evidence" value="ECO:0007669"/>
    <property type="project" value="TreeGrafter"/>
</dbReference>
<dbReference type="InterPro" id="IPR005066">
    <property type="entry name" value="MoCF_OxRdtse_dimer"/>
</dbReference>
<feature type="non-terminal residue" evidence="2">
    <location>
        <position position="1"/>
    </location>
</feature>
<name>A0A382V0Z6_9ZZZZ</name>
<dbReference type="Pfam" id="PF03404">
    <property type="entry name" value="Mo-co_dimer"/>
    <property type="match status" value="1"/>
</dbReference>
<organism evidence="2">
    <name type="scientific">marine metagenome</name>
    <dbReference type="NCBI Taxonomy" id="408172"/>
    <lineage>
        <taxon>unclassified sequences</taxon>
        <taxon>metagenomes</taxon>
        <taxon>ecological metagenomes</taxon>
    </lineage>
</organism>
<dbReference type="SUPFAM" id="SSF81296">
    <property type="entry name" value="E set domains"/>
    <property type="match status" value="1"/>
</dbReference>
<dbReference type="GO" id="GO:0030151">
    <property type="term" value="F:molybdenum ion binding"/>
    <property type="evidence" value="ECO:0007669"/>
    <property type="project" value="InterPro"/>
</dbReference>
<feature type="domain" description="Moybdenum cofactor oxidoreductase dimerisation" evidence="1">
    <location>
        <begin position="9"/>
        <end position="103"/>
    </location>
</feature>
<dbReference type="GO" id="GO:0008482">
    <property type="term" value="F:sulfite oxidase activity"/>
    <property type="evidence" value="ECO:0007669"/>
    <property type="project" value="TreeGrafter"/>
</dbReference>
<dbReference type="GO" id="GO:0043546">
    <property type="term" value="F:molybdopterin cofactor binding"/>
    <property type="evidence" value="ECO:0007669"/>
    <property type="project" value="TreeGrafter"/>
</dbReference>
<dbReference type="PANTHER" id="PTHR19372">
    <property type="entry name" value="SULFITE REDUCTASE"/>
    <property type="match status" value="1"/>
</dbReference>
<dbReference type="AlphaFoldDB" id="A0A382V0Z6"/>
<dbReference type="Gene3D" id="2.60.40.650">
    <property type="match status" value="1"/>
</dbReference>
<reference evidence="2" key="1">
    <citation type="submission" date="2018-05" db="EMBL/GenBank/DDBJ databases">
        <authorList>
            <person name="Lanie J.A."/>
            <person name="Ng W.-L."/>
            <person name="Kazmierczak K.M."/>
            <person name="Andrzejewski T.M."/>
            <person name="Davidsen T.M."/>
            <person name="Wayne K.J."/>
            <person name="Tettelin H."/>
            <person name="Glass J.I."/>
            <person name="Rusch D."/>
            <person name="Podicherti R."/>
            <person name="Tsui H.-C.T."/>
            <person name="Winkler M.E."/>
        </authorList>
    </citation>
    <scope>NUCLEOTIDE SEQUENCE</scope>
</reference>
<protein>
    <recommendedName>
        <fullName evidence="1">Moybdenum cofactor oxidoreductase dimerisation domain-containing protein</fullName>
    </recommendedName>
</protein>
<evidence type="ECO:0000313" key="2">
    <source>
        <dbReference type="EMBL" id="SVD40087.1"/>
    </source>
</evidence>
<dbReference type="InterPro" id="IPR014756">
    <property type="entry name" value="Ig_E-set"/>
</dbReference>
<accession>A0A382V0Z6</accession>
<dbReference type="PANTHER" id="PTHR19372:SF7">
    <property type="entry name" value="SULFITE OXIDASE, MITOCHONDRIAL"/>
    <property type="match status" value="1"/>
</dbReference>
<dbReference type="EMBL" id="UINC01148285">
    <property type="protein sequence ID" value="SVD40087.1"/>
    <property type="molecule type" value="Genomic_DNA"/>
</dbReference>
<proteinExistence type="predicted"/>
<sequence length="106" mass="12046">PKTGTENTSLKMDVRGHAWAGDKKVSQVNISIDYGATWIQADLDVPINSHAWQNWNASIDFPGEGYFEIWARATDEENISQPFSISWNSKGYLNNSVHRIYTNIKM</sequence>
<gene>
    <name evidence="2" type="ORF">METZ01_LOCUS392941</name>
</gene>